<evidence type="ECO:0000313" key="12">
    <source>
        <dbReference type="EMBL" id="CAI5438486.1"/>
    </source>
</evidence>
<protein>
    <recommendedName>
        <fullName evidence="11">C2H2-type domain-containing protein</fullName>
    </recommendedName>
</protein>
<dbReference type="Gene3D" id="3.30.160.60">
    <property type="entry name" value="Classic Zinc Finger"/>
    <property type="match status" value="2"/>
</dbReference>
<evidence type="ECO:0000256" key="7">
    <source>
        <dbReference type="ARBA" id="ARBA00023163"/>
    </source>
</evidence>
<feature type="compositionally biased region" description="Low complexity" evidence="10">
    <location>
        <begin position="14"/>
        <end position="26"/>
    </location>
</feature>
<dbReference type="Proteomes" id="UP001152747">
    <property type="component" value="Unassembled WGS sequence"/>
</dbReference>
<evidence type="ECO:0000256" key="8">
    <source>
        <dbReference type="ARBA" id="ARBA00023242"/>
    </source>
</evidence>
<keyword evidence="3" id="KW-0677">Repeat</keyword>
<dbReference type="GO" id="GO:0003677">
    <property type="term" value="F:DNA binding"/>
    <property type="evidence" value="ECO:0007669"/>
    <property type="project" value="UniProtKB-KW"/>
</dbReference>
<evidence type="ECO:0000313" key="13">
    <source>
        <dbReference type="Proteomes" id="UP001152747"/>
    </source>
</evidence>
<dbReference type="SMART" id="SM00355">
    <property type="entry name" value="ZnF_C2H2"/>
    <property type="match status" value="5"/>
</dbReference>
<keyword evidence="2" id="KW-0479">Metal-binding</keyword>
<dbReference type="OrthoDB" id="5809979at2759"/>
<evidence type="ECO:0000256" key="5">
    <source>
        <dbReference type="ARBA" id="ARBA00022833"/>
    </source>
</evidence>
<dbReference type="SUPFAM" id="SSF57667">
    <property type="entry name" value="beta-beta-alpha zinc fingers"/>
    <property type="match status" value="1"/>
</dbReference>
<keyword evidence="8" id="KW-0539">Nucleus</keyword>
<evidence type="ECO:0000256" key="10">
    <source>
        <dbReference type="SAM" id="MobiDB-lite"/>
    </source>
</evidence>
<evidence type="ECO:0000256" key="3">
    <source>
        <dbReference type="ARBA" id="ARBA00022737"/>
    </source>
</evidence>
<dbReference type="InterPro" id="IPR013087">
    <property type="entry name" value="Znf_C2H2_type"/>
</dbReference>
<evidence type="ECO:0000256" key="4">
    <source>
        <dbReference type="ARBA" id="ARBA00022771"/>
    </source>
</evidence>
<feature type="domain" description="C2H2-type" evidence="11">
    <location>
        <begin position="129"/>
        <end position="157"/>
    </location>
</feature>
<dbReference type="PANTHER" id="PTHR24394:SF48">
    <property type="entry name" value="ZINC FINGER PROTEIN 771"/>
    <property type="match status" value="1"/>
</dbReference>
<dbReference type="PANTHER" id="PTHR24394">
    <property type="entry name" value="ZINC FINGER PROTEIN"/>
    <property type="match status" value="1"/>
</dbReference>
<evidence type="ECO:0000256" key="6">
    <source>
        <dbReference type="ARBA" id="ARBA00023015"/>
    </source>
</evidence>
<dbReference type="AlphaFoldDB" id="A0A9P1MTN8"/>
<sequence>MGRTNGLSIRKSVDNSNSPSTSSSSVFSLDKVKYDPDFTPYWDEPLEKYCRINENNRGIVYNPRVKHYVLEELPFHEMDCDEENRKVLNMMNDSLRSNAATKKNDYQPEAILKTDVFIKTKNSELSINGICSICKEEFTTISSLLDHRERMHSKEDMLTCGFCNASYTKKTHISQHLSEEYDLYHCEKCSKSFRNSYNLEYHRCGNEPPKVKPFRLKVKNVSKKQIFCEKCGRVFSYLKILEKHKTRCSQKEERAKIVNELENMEKEQIITKYIVENEELTDHDYISHPSFEDSNEIAHSTNLLEDYSSMHYSPKEIEESVISKCQFCNFLFPNETKKILHMTVCKSRKTVSPYKYPIYKAAPMNEKRKTFPNIEYQFIPLEQPPPQNRTRKLIEKMKGFQKSF</sequence>
<evidence type="ECO:0000256" key="1">
    <source>
        <dbReference type="ARBA" id="ARBA00004123"/>
    </source>
</evidence>
<comment type="caution">
    <text evidence="12">The sequence shown here is derived from an EMBL/GenBank/DDBJ whole genome shotgun (WGS) entry which is preliminary data.</text>
</comment>
<organism evidence="12 13">
    <name type="scientific">Caenorhabditis angaria</name>
    <dbReference type="NCBI Taxonomy" id="860376"/>
    <lineage>
        <taxon>Eukaryota</taxon>
        <taxon>Metazoa</taxon>
        <taxon>Ecdysozoa</taxon>
        <taxon>Nematoda</taxon>
        <taxon>Chromadorea</taxon>
        <taxon>Rhabditida</taxon>
        <taxon>Rhabditina</taxon>
        <taxon>Rhabditomorpha</taxon>
        <taxon>Rhabditoidea</taxon>
        <taxon>Rhabditidae</taxon>
        <taxon>Peloderinae</taxon>
        <taxon>Caenorhabditis</taxon>
    </lineage>
</organism>
<keyword evidence="7" id="KW-0804">Transcription</keyword>
<accession>A0A9P1MTN8</accession>
<feature type="domain" description="C2H2-type" evidence="11">
    <location>
        <begin position="184"/>
        <end position="213"/>
    </location>
</feature>
<evidence type="ECO:0000256" key="2">
    <source>
        <dbReference type="ARBA" id="ARBA00022723"/>
    </source>
</evidence>
<keyword evidence="4 9" id="KW-0863">Zinc-finger</keyword>
<feature type="domain" description="C2H2-type" evidence="11">
    <location>
        <begin position="226"/>
        <end position="255"/>
    </location>
</feature>
<dbReference type="InterPro" id="IPR036236">
    <property type="entry name" value="Znf_C2H2_sf"/>
</dbReference>
<name>A0A9P1MTN8_9PELO</name>
<proteinExistence type="predicted"/>
<dbReference type="PROSITE" id="PS50157">
    <property type="entry name" value="ZINC_FINGER_C2H2_2"/>
    <property type="match status" value="3"/>
</dbReference>
<reference evidence="12" key="1">
    <citation type="submission" date="2022-11" db="EMBL/GenBank/DDBJ databases">
        <authorList>
            <person name="Kikuchi T."/>
        </authorList>
    </citation>
    <scope>NUCLEOTIDE SEQUENCE</scope>
    <source>
        <strain evidence="12">PS1010</strain>
    </source>
</reference>
<dbReference type="GO" id="GO:0000981">
    <property type="term" value="F:DNA-binding transcription factor activity, RNA polymerase II-specific"/>
    <property type="evidence" value="ECO:0007669"/>
    <property type="project" value="TreeGrafter"/>
</dbReference>
<dbReference type="GO" id="GO:0008270">
    <property type="term" value="F:zinc ion binding"/>
    <property type="evidence" value="ECO:0007669"/>
    <property type="project" value="UniProtKB-KW"/>
</dbReference>
<keyword evidence="5" id="KW-0862">Zinc</keyword>
<gene>
    <name evidence="12" type="ORF">CAMP_LOCUS1123</name>
</gene>
<dbReference type="GO" id="GO:0005634">
    <property type="term" value="C:nucleus"/>
    <property type="evidence" value="ECO:0007669"/>
    <property type="project" value="UniProtKB-SubCell"/>
</dbReference>
<feature type="region of interest" description="Disordered" evidence="10">
    <location>
        <begin position="1"/>
        <end position="26"/>
    </location>
</feature>
<comment type="subcellular location">
    <subcellularLocation>
        <location evidence="1">Nucleus</location>
    </subcellularLocation>
</comment>
<keyword evidence="13" id="KW-1185">Reference proteome</keyword>
<dbReference type="PROSITE" id="PS00028">
    <property type="entry name" value="ZINC_FINGER_C2H2_1"/>
    <property type="match status" value="1"/>
</dbReference>
<keyword evidence="6" id="KW-0805">Transcription regulation</keyword>
<dbReference type="Pfam" id="PF00096">
    <property type="entry name" value="zf-C2H2"/>
    <property type="match status" value="1"/>
</dbReference>
<dbReference type="EMBL" id="CANHGI010000001">
    <property type="protein sequence ID" value="CAI5438486.1"/>
    <property type="molecule type" value="Genomic_DNA"/>
</dbReference>
<evidence type="ECO:0000256" key="9">
    <source>
        <dbReference type="PROSITE-ProRule" id="PRU00042"/>
    </source>
</evidence>
<evidence type="ECO:0000259" key="11">
    <source>
        <dbReference type="PROSITE" id="PS50157"/>
    </source>
</evidence>